<reference evidence="2" key="1">
    <citation type="submission" date="2020-08" db="EMBL/GenBank/DDBJ databases">
        <title>Multicomponent nature underlies the extraordinary mechanical properties of spider dragline silk.</title>
        <authorList>
            <person name="Kono N."/>
            <person name="Nakamura H."/>
            <person name="Mori M."/>
            <person name="Yoshida Y."/>
            <person name="Ohtoshi R."/>
            <person name="Malay A.D."/>
            <person name="Moran D.A.P."/>
            <person name="Tomita M."/>
            <person name="Numata K."/>
            <person name="Arakawa K."/>
        </authorList>
    </citation>
    <scope>NUCLEOTIDE SEQUENCE</scope>
</reference>
<feature type="region of interest" description="Disordered" evidence="1">
    <location>
        <begin position="93"/>
        <end position="115"/>
    </location>
</feature>
<dbReference type="AlphaFoldDB" id="A0A8X6VC67"/>
<name>A0A8X6VC67_TRICX</name>
<evidence type="ECO:0000313" key="2">
    <source>
        <dbReference type="EMBL" id="GFY00785.1"/>
    </source>
</evidence>
<dbReference type="Proteomes" id="UP000887159">
    <property type="component" value="Unassembled WGS sequence"/>
</dbReference>
<comment type="caution">
    <text evidence="2">The sequence shown here is derived from an EMBL/GenBank/DDBJ whole genome shotgun (WGS) entry which is preliminary data.</text>
</comment>
<protein>
    <submittedName>
        <fullName evidence="2">Uncharacterized protein</fullName>
    </submittedName>
</protein>
<accession>A0A8X6VC67</accession>
<organism evidence="2 3">
    <name type="scientific">Trichonephila clavipes</name>
    <name type="common">Golden silk orbweaver</name>
    <name type="synonym">Nephila clavipes</name>
    <dbReference type="NCBI Taxonomy" id="2585209"/>
    <lineage>
        <taxon>Eukaryota</taxon>
        <taxon>Metazoa</taxon>
        <taxon>Ecdysozoa</taxon>
        <taxon>Arthropoda</taxon>
        <taxon>Chelicerata</taxon>
        <taxon>Arachnida</taxon>
        <taxon>Araneae</taxon>
        <taxon>Araneomorphae</taxon>
        <taxon>Entelegynae</taxon>
        <taxon>Araneoidea</taxon>
        <taxon>Nephilidae</taxon>
        <taxon>Trichonephila</taxon>
    </lineage>
</organism>
<evidence type="ECO:0000313" key="3">
    <source>
        <dbReference type="Proteomes" id="UP000887159"/>
    </source>
</evidence>
<sequence>MRAKAYCAQFSIRDLGPEVHEQKFQSGGQSDEKPPVLSSQAGLNQCQNLMKEVVDLARQINLEVDSDDVLEMLDSHNQELTFDELIGMQEQDIEEPSSIRRLNDNWEFDRRPQFN</sequence>
<keyword evidence="3" id="KW-1185">Reference proteome</keyword>
<feature type="compositionally biased region" description="Basic and acidic residues" evidence="1">
    <location>
        <begin position="97"/>
        <end position="115"/>
    </location>
</feature>
<evidence type="ECO:0000256" key="1">
    <source>
        <dbReference type="SAM" id="MobiDB-lite"/>
    </source>
</evidence>
<proteinExistence type="predicted"/>
<dbReference type="EMBL" id="BMAU01021221">
    <property type="protein sequence ID" value="GFY00785.1"/>
    <property type="molecule type" value="Genomic_DNA"/>
</dbReference>
<gene>
    <name evidence="2" type="ORF">TNCV_2141771</name>
</gene>